<feature type="compositionally biased region" description="Polar residues" evidence="1">
    <location>
        <begin position="50"/>
        <end position="66"/>
    </location>
</feature>
<gene>
    <name evidence="2" type="ORF">MSPICULIGERA_LOCUS19857</name>
</gene>
<name>A0AA36G6S8_9BILA</name>
<dbReference type="Proteomes" id="UP001177023">
    <property type="component" value="Unassembled WGS sequence"/>
</dbReference>
<proteinExistence type="predicted"/>
<protein>
    <submittedName>
        <fullName evidence="2">Uncharacterized protein</fullName>
    </submittedName>
</protein>
<feature type="non-terminal residue" evidence="2">
    <location>
        <position position="1"/>
    </location>
</feature>
<dbReference type="EMBL" id="CATQJA010002663">
    <property type="protein sequence ID" value="CAJ0581702.1"/>
    <property type="molecule type" value="Genomic_DNA"/>
</dbReference>
<evidence type="ECO:0000313" key="3">
    <source>
        <dbReference type="Proteomes" id="UP001177023"/>
    </source>
</evidence>
<comment type="caution">
    <text evidence="2">The sequence shown here is derived from an EMBL/GenBank/DDBJ whole genome shotgun (WGS) entry which is preliminary data.</text>
</comment>
<reference evidence="2" key="1">
    <citation type="submission" date="2023-06" db="EMBL/GenBank/DDBJ databases">
        <authorList>
            <person name="Delattre M."/>
        </authorList>
    </citation>
    <scope>NUCLEOTIDE SEQUENCE</scope>
    <source>
        <strain evidence="2">AF72</strain>
    </source>
</reference>
<keyword evidence="3" id="KW-1185">Reference proteome</keyword>
<dbReference type="AlphaFoldDB" id="A0AA36G6S8"/>
<sequence>MVAPSDVEMRFERRHSSVHLEPLTMQLPGSAEQFKFDSKAVAPAKVEINTWRTASTSDDSQPSSPHFRTLAPVKPPPVRNLQKNEIRSRASSSDNKMPNNRDRRHSLIAQLFDDHPNAPGTRRPRRISVSDEFATTAQFIENLRQELMKQM</sequence>
<evidence type="ECO:0000256" key="1">
    <source>
        <dbReference type="SAM" id="MobiDB-lite"/>
    </source>
</evidence>
<feature type="compositionally biased region" description="Polar residues" evidence="1">
    <location>
        <begin position="89"/>
        <end position="98"/>
    </location>
</feature>
<accession>A0AA36G6S8</accession>
<organism evidence="2 3">
    <name type="scientific">Mesorhabditis spiculigera</name>
    <dbReference type="NCBI Taxonomy" id="96644"/>
    <lineage>
        <taxon>Eukaryota</taxon>
        <taxon>Metazoa</taxon>
        <taxon>Ecdysozoa</taxon>
        <taxon>Nematoda</taxon>
        <taxon>Chromadorea</taxon>
        <taxon>Rhabditida</taxon>
        <taxon>Rhabditina</taxon>
        <taxon>Rhabditomorpha</taxon>
        <taxon>Rhabditoidea</taxon>
        <taxon>Rhabditidae</taxon>
        <taxon>Mesorhabditinae</taxon>
        <taxon>Mesorhabditis</taxon>
    </lineage>
</organism>
<evidence type="ECO:0000313" key="2">
    <source>
        <dbReference type="EMBL" id="CAJ0581702.1"/>
    </source>
</evidence>
<feature type="region of interest" description="Disordered" evidence="1">
    <location>
        <begin position="50"/>
        <end position="127"/>
    </location>
</feature>